<proteinExistence type="predicted"/>
<evidence type="ECO:0000313" key="2">
    <source>
        <dbReference type="Proteomes" id="UP000266301"/>
    </source>
</evidence>
<organism evidence="1 2">
    <name type="scientific">Clostridium fermenticellae</name>
    <dbReference type="NCBI Taxonomy" id="2068654"/>
    <lineage>
        <taxon>Bacteria</taxon>
        <taxon>Bacillati</taxon>
        <taxon>Bacillota</taxon>
        <taxon>Clostridia</taxon>
        <taxon>Eubacteriales</taxon>
        <taxon>Clostridiaceae</taxon>
        <taxon>Clostridium</taxon>
    </lineage>
</organism>
<gene>
    <name evidence="1" type="ORF">D4Z93_02000</name>
</gene>
<accession>A0A386H770</accession>
<dbReference type="NCBIfam" id="NF041287">
    <property type="entry name" value="lipo_GerS_rel"/>
    <property type="match status" value="1"/>
</dbReference>
<keyword evidence="2" id="KW-1185">Reference proteome</keyword>
<evidence type="ECO:0000313" key="1">
    <source>
        <dbReference type="EMBL" id="AYD41400.1"/>
    </source>
</evidence>
<dbReference type="PIRSF" id="PIRSF033729">
    <property type="entry name" value="UCP033729"/>
    <property type="match status" value="1"/>
</dbReference>
<sequence length="155" mass="18354">MSMKNDKQTVTYSGKQFYDKTYGLRFNLGNNRIYIYKDENVFVKDLKSNNEYTTRKDSDSIFKLSFVAYYITLLYTDENIKNSFKKLNNEEYQIVSLDIPGNNKNVSSADLYIRLSDKVPKYLYVYGLKGKENIKVEYLSFDPNRKLSKRIFDTK</sequence>
<dbReference type="AlphaFoldDB" id="A0A386H770"/>
<reference evidence="1 2" key="1">
    <citation type="journal article" date="2019" name="Int. J. Syst. Evol. Microbiol.">
        <title>Clostridium fermenticellae sp. nov., isolated from the mud in a fermentation cellar for the production of the Chinese liquor, baijiu.</title>
        <authorList>
            <person name="Xu P.X."/>
            <person name="Chai L.J."/>
            <person name="Qiu T."/>
            <person name="Zhang X.J."/>
            <person name="Lu Z.M."/>
            <person name="Xiao C."/>
            <person name="Wang S.T."/>
            <person name="Shen C.H."/>
            <person name="Shi J.S."/>
            <person name="Xu Z.H."/>
        </authorList>
    </citation>
    <scope>NUCLEOTIDE SEQUENCE [LARGE SCALE GENOMIC DNA]</scope>
    <source>
        <strain evidence="1 2">JN500901</strain>
    </source>
</reference>
<dbReference type="OrthoDB" id="2047841at2"/>
<dbReference type="InterPro" id="IPR014584">
    <property type="entry name" value="UCP033729"/>
</dbReference>
<evidence type="ECO:0008006" key="3">
    <source>
        <dbReference type="Google" id="ProtNLM"/>
    </source>
</evidence>
<dbReference type="EMBL" id="CP032416">
    <property type="protein sequence ID" value="AYD41400.1"/>
    <property type="molecule type" value="Genomic_DNA"/>
</dbReference>
<dbReference type="Proteomes" id="UP000266301">
    <property type="component" value="Chromosome"/>
</dbReference>
<dbReference type="KEGG" id="cfer:D4Z93_02000"/>
<protein>
    <recommendedName>
        <fullName evidence="3">Outer membrane lipoprotein carrier protein LolA</fullName>
    </recommendedName>
</protein>
<name>A0A386H770_9CLOT</name>